<name>A0ABD0QUD9_CIRMR</name>
<proteinExistence type="predicted"/>
<gene>
    <name evidence="2" type="ORF">M9458_016903</name>
</gene>
<evidence type="ECO:0000313" key="2">
    <source>
        <dbReference type="EMBL" id="KAL0189804.1"/>
    </source>
</evidence>
<feature type="non-terminal residue" evidence="2">
    <location>
        <position position="1"/>
    </location>
</feature>
<sequence length="287" mass="30332">TSSFFSPAPGQLSRKPEPSTSTGDAWKFLQSLSVDTQPKAAAANTFTSQSAAQDFSTVNLSDLHDFTLNNFITSDQMSAPVAAEPVQNVAAVAVVSQDVHNVVDGDDELPEFPSFSEVQGSDVDNINIEDFQALLVQSGLPGEVGLGMGKPACHGSTASDAQEPAADHAGNGSTIASLIQNESMMESAAPPAATSAVLDDLEVLNSIDDDRFMSASYPDTRPRTRHGAATDWKRREPEGRGEGMIRLKILVHQLNQISDEQTVSENTHSALLTGSANHCTASSTNDC</sequence>
<keyword evidence="3" id="KW-1185">Reference proteome</keyword>
<reference evidence="2 3" key="1">
    <citation type="submission" date="2024-05" db="EMBL/GenBank/DDBJ databases">
        <title>Genome sequencing and assembly of Indian major carp, Cirrhinus mrigala (Hamilton, 1822).</title>
        <authorList>
            <person name="Mohindra V."/>
            <person name="Chowdhury L.M."/>
            <person name="Lal K."/>
            <person name="Jena J.K."/>
        </authorList>
    </citation>
    <scope>NUCLEOTIDE SEQUENCE [LARGE SCALE GENOMIC DNA]</scope>
    <source>
        <strain evidence="2">CM1030</strain>
        <tissue evidence="2">Blood</tissue>
    </source>
</reference>
<evidence type="ECO:0000313" key="3">
    <source>
        <dbReference type="Proteomes" id="UP001529510"/>
    </source>
</evidence>
<protein>
    <submittedName>
        <fullName evidence="2">Uncharacterized protein</fullName>
    </submittedName>
</protein>
<dbReference type="EMBL" id="JAMKFB020000007">
    <property type="protein sequence ID" value="KAL0189804.1"/>
    <property type="molecule type" value="Genomic_DNA"/>
</dbReference>
<feature type="region of interest" description="Disordered" evidence="1">
    <location>
        <begin position="214"/>
        <end position="238"/>
    </location>
</feature>
<evidence type="ECO:0000256" key="1">
    <source>
        <dbReference type="SAM" id="MobiDB-lite"/>
    </source>
</evidence>
<comment type="caution">
    <text evidence="2">The sequence shown here is derived from an EMBL/GenBank/DDBJ whole genome shotgun (WGS) entry which is preliminary data.</text>
</comment>
<dbReference type="Proteomes" id="UP001529510">
    <property type="component" value="Unassembled WGS sequence"/>
</dbReference>
<organism evidence="2 3">
    <name type="scientific">Cirrhinus mrigala</name>
    <name type="common">Mrigala</name>
    <dbReference type="NCBI Taxonomy" id="683832"/>
    <lineage>
        <taxon>Eukaryota</taxon>
        <taxon>Metazoa</taxon>
        <taxon>Chordata</taxon>
        <taxon>Craniata</taxon>
        <taxon>Vertebrata</taxon>
        <taxon>Euteleostomi</taxon>
        <taxon>Actinopterygii</taxon>
        <taxon>Neopterygii</taxon>
        <taxon>Teleostei</taxon>
        <taxon>Ostariophysi</taxon>
        <taxon>Cypriniformes</taxon>
        <taxon>Cyprinidae</taxon>
        <taxon>Labeoninae</taxon>
        <taxon>Labeonini</taxon>
        <taxon>Cirrhinus</taxon>
    </lineage>
</organism>
<feature type="region of interest" description="Disordered" evidence="1">
    <location>
        <begin position="1"/>
        <end position="24"/>
    </location>
</feature>
<dbReference type="AlphaFoldDB" id="A0ABD0QUD9"/>
<accession>A0ABD0QUD9</accession>